<evidence type="ECO:0000256" key="1">
    <source>
        <dbReference type="ARBA" id="ARBA00023015"/>
    </source>
</evidence>
<organism evidence="5 6">
    <name type="scientific">Actinocrispum wychmicini</name>
    <dbReference type="NCBI Taxonomy" id="1213861"/>
    <lineage>
        <taxon>Bacteria</taxon>
        <taxon>Bacillati</taxon>
        <taxon>Actinomycetota</taxon>
        <taxon>Actinomycetes</taxon>
        <taxon>Pseudonocardiales</taxon>
        <taxon>Pseudonocardiaceae</taxon>
        <taxon>Actinocrispum</taxon>
    </lineage>
</organism>
<dbReference type="AlphaFoldDB" id="A0A4R2JL49"/>
<accession>A0A4R2JL49</accession>
<proteinExistence type="predicted"/>
<keyword evidence="2 5" id="KW-0238">DNA-binding</keyword>
<dbReference type="PANTHER" id="PTHR46796">
    <property type="entry name" value="HTH-TYPE TRANSCRIPTIONAL ACTIVATOR RHAS-RELATED"/>
    <property type="match status" value="1"/>
</dbReference>
<dbReference type="Proteomes" id="UP000295680">
    <property type="component" value="Unassembled WGS sequence"/>
</dbReference>
<name>A0A4R2JL49_9PSEU</name>
<comment type="caution">
    <text evidence="5">The sequence shown here is derived from an EMBL/GenBank/DDBJ whole genome shotgun (WGS) entry which is preliminary data.</text>
</comment>
<dbReference type="GO" id="GO:0003700">
    <property type="term" value="F:DNA-binding transcription factor activity"/>
    <property type="evidence" value="ECO:0007669"/>
    <property type="project" value="InterPro"/>
</dbReference>
<reference evidence="5 6" key="1">
    <citation type="submission" date="2019-03" db="EMBL/GenBank/DDBJ databases">
        <title>Genomic Encyclopedia of Type Strains, Phase IV (KMG-IV): sequencing the most valuable type-strain genomes for metagenomic binning, comparative biology and taxonomic classification.</title>
        <authorList>
            <person name="Goeker M."/>
        </authorList>
    </citation>
    <scope>NUCLEOTIDE SEQUENCE [LARGE SCALE GENOMIC DNA]</scope>
    <source>
        <strain evidence="5 6">DSM 45934</strain>
    </source>
</reference>
<dbReference type="PROSITE" id="PS01124">
    <property type="entry name" value="HTH_ARAC_FAMILY_2"/>
    <property type="match status" value="1"/>
</dbReference>
<dbReference type="EMBL" id="SLWS01000004">
    <property type="protein sequence ID" value="TCO59904.1"/>
    <property type="molecule type" value="Genomic_DNA"/>
</dbReference>
<keyword evidence="6" id="KW-1185">Reference proteome</keyword>
<keyword evidence="3" id="KW-0804">Transcription</keyword>
<dbReference type="Pfam" id="PF12833">
    <property type="entry name" value="HTH_18"/>
    <property type="match status" value="1"/>
</dbReference>
<evidence type="ECO:0000313" key="6">
    <source>
        <dbReference type="Proteomes" id="UP000295680"/>
    </source>
</evidence>
<dbReference type="GO" id="GO:0043565">
    <property type="term" value="F:sequence-specific DNA binding"/>
    <property type="evidence" value="ECO:0007669"/>
    <property type="project" value="InterPro"/>
</dbReference>
<protein>
    <submittedName>
        <fullName evidence="5">AraC-like DNA-binding protein</fullName>
    </submittedName>
</protein>
<evidence type="ECO:0000259" key="4">
    <source>
        <dbReference type="PROSITE" id="PS01124"/>
    </source>
</evidence>
<dbReference type="InterPro" id="IPR050204">
    <property type="entry name" value="AraC_XylS_family_regulators"/>
</dbReference>
<dbReference type="Gene3D" id="1.10.10.60">
    <property type="entry name" value="Homeodomain-like"/>
    <property type="match status" value="1"/>
</dbReference>
<sequence length="274" mass="29763">MRSAAGWDVVRPPTPNRVAGVSMAGFRGRATGPVDVRVVPHPAVTLVLEFGHGPLIVDATTGRQQRGNLVAGFMHDAVRVRGENIECLQVRLSPVVAHTVLGASLAELDHVMVTLDDLWGQDAARIRQRLGDATSWQDRFASVEALLACRVETGPSVDREVAWVWDRIIASRGQARVDELAAEIEWSRKRLWSRFRAQIGLSPKRAARLVRFDHAAHRLAANEDAAGVAADSGYVDQSHLHRDVLAFSGVTPATVAGETWLAVDDIAWTTPGVA</sequence>
<dbReference type="SMART" id="SM00342">
    <property type="entry name" value="HTH_ARAC"/>
    <property type="match status" value="1"/>
</dbReference>
<feature type="domain" description="HTH araC/xylS-type" evidence="4">
    <location>
        <begin position="158"/>
        <end position="258"/>
    </location>
</feature>
<evidence type="ECO:0000256" key="2">
    <source>
        <dbReference type="ARBA" id="ARBA00023125"/>
    </source>
</evidence>
<dbReference type="OrthoDB" id="2559672at2"/>
<dbReference type="RefSeq" id="WP_132118151.1">
    <property type="nucleotide sequence ID" value="NZ_SLWS01000004.1"/>
</dbReference>
<dbReference type="InterPro" id="IPR018060">
    <property type="entry name" value="HTH_AraC"/>
</dbReference>
<evidence type="ECO:0000256" key="3">
    <source>
        <dbReference type="ARBA" id="ARBA00023163"/>
    </source>
</evidence>
<dbReference type="PANTHER" id="PTHR46796:SF15">
    <property type="entry name" value="BLL1074 PROTEIN"/>
    <property type="match status" value="1"/>
</dbReference>
<keyword evidence="1" id="KW-0805">Transcription regulation</keyword>
<evidence type="ECO:0000313" key="5">
    <source>
        <dbReference type="EMBL" id="TCO59904.1"/>
    </source>
</evidence>
<gene>
    <name evidence="5" type="ORF">EV192_104747</name>
</gene>